<evidence type="ECO:0000313" key="3">
    <source>
        <dbReference type="EMBL" id="KAB2328343.1"/>
    </source>
</evidence>
<feature type="transmembrane region" description="Helical" evidence="1">
    <location>
        <begin position="59"/>
        <end position="83"/>
    </location>
</feature>
<reference evidence="3 4" key="1">
    <citation type="journal article" date="2016" name="Antonie Van Leeuwenhoek">
        <title>Bacillus depressus sp. nov., isolated from soil of a sunflower field.</title>
        <authorList>
            <person name="Wei X."/>
            <person name="Xin D."/>
            <person name="Xin Y."/>
            <person name="Zhang H."/>
            <person name="Wang T."/>
            <person name="Zhang J."/>
        </authorList>
    </citation>
    <scope>NUCLEOTIDE SEQUENCE [LARGE SCALE GENOMIC DNA]</scope>
    <source>
        <strain evidence="3 4">BZ1</strain>
    </source>
</reference>
<keyword evidence="1" id="KW-1133">Transmembrane helix</keyword>
<dbReference type="Pfam" id="PF13828">
    <property type="entry name" value="DUF4190"/>
    <property type="match status" value="1"/>
</dbReference>
<feature type="domain" description="DUF4190" evidence="2">
    <location>
        <begin position="11"/>
        <end position="71"/>
    </location>
</feature>
<name>A0A6L3UWT8_9BACI</name>
<dbReference type="InterPro" id="IPR025241">
    <property type="entry name" value="DUF4190"/>
</dbReference>
<evidence type="ECO:0000256" key="1">
    <source>
        <dbReference type="SAM" id="Phobius"/>
    </source>
</evidence>
<comment type="caution">
    <text evidence="3">The sequence shown here is derived from an EMBL/GenBank/DDBJ whole genome shotgun (WGS) entry which is preliminary data.</text>
</comment>
<proteinExistence type="predicted"/>
<dbReference type="AlphaFoldDB" id="A0A6L3UWT8"/>
<sequence>MSEKNRTNSNSVISLTVGILSLLIPFIGLILGIVGIAFSRKAVKQIEKTNENGRGLATLGLICSIVGLVIQIFMFLGLIPFFLLSTASTSFGFYRFLQMLSNRALF</sequence>
<feature type="transmembrane region" description="Helical" evidence="1">
    <location>
        <begin position="12"/>
        <end position="38"/>
    </location>
</feature>
<organism evidence="3 4">
    <name type="scientific">Cytobacillus depressus</name>
    <dbReference type="NCBI Taxonomy" id="1602942"/>
    <lineage>
        <taxon>Bacteria</taxon>
        <taxon>Bacillati</taxon>
        <taxon>Bacillota</taxon>
        <taxon>Bacilli</taxon>
        <taxon>Bacillales</taxon>
        <taxon>Bacillaceae</taxon>
        <taxon>Cytobacillus</taxon>
    </lineage>
</organism>
<protein>
    <submittedName>
        <fullName evidence="3">DUF4190 domain-containing protein</fullName>
    </submittedName>
</protein>
<evidence type="ECO:0000259" key="2">
    <source>
        <dbReference type="Pfam" id="PF13828"/>
    </source>
</evidence>
<evidence type="ECO:0000313" key="4">
    <source>
        <dbReference type="Proteomes" id="UP000481030"/>
    </source>
</evidence>
<keyword evidence="4" id="KW-1185">Reference proteome</keyword>
<dbReference type="Proteomes" id="UP000481030">
    <property type="component" value="Unassembled WGS sequence"/>
</dbReference>
<dbReference type="EMBL" id="WBOS01000030">
    <property type="protein sequence ID" value="KAB2328343.1"/>
    <property type="molecule type" value="Genomic_DNA"/>
</dbReference>
<accession>A0A6L3UWT8</accession>
<gene>
    <name evidence="3" type="ORF">F7731_25660</name>
</gene>
<keyword evidence="1" id="KW-0472">Membrane</keyword>
<dbReference type="OrthoDB" id="2972738at2"/>
<dbReference type="RefSeq" id="WP_151537589.1">
    <property type="nucleotide sequence ID" value="NZ_WBOS01000030.1"/>
</dbReference>
<keyword evidence="1" id="KW-0812">Transmembrane</keyword>